<dbReference type="Proteomes" id="UP000593601">
    <property type="component" value="Chromosome"/>
</dbReference>
<dbReference type="GO" id="GO:0016485">
    <property type="term" value="P:protein processing"/>
    <property type="evidence" value="ECO:0007669"/>
    <property type="project" value="TreeGrafter"/>
</dbReference>
<evidence type="ECO:0000259" key="1">
    <source>
        <dbReference type="SMART" id="SM01264"/>
    </source>
</evidence>
<evidence type="ECO:0000313" key="2">
    <source>
        <dbReference type="EMBL" id="QOV19104.1"/>
    </source>
</evidence>
<dbReference type="InterPro" id="IPR013578">
    <property type="entry name" value="Peptidase_M16C_assoc"/>
</dbReference>
<dbReference type="InterPro" id="IPR011249">
    <property type="entry name" value="Metalloenz_LuxS/M16"/>
</dbReference>
<dbReference type="Pfam" id="PF00675">
    <property type="entry name" value="Peptidase_M16"/>
    <property type="match status" value="1"/>
</dbReference>
<dbReference type="SMART" id="SM01264">
    <property type="entry name" value="M16C_associated"/>
    <property type="match status" value="1"/>
</dbReference>
<dbReference type="RefSeq" id="WP_193735451.1">
    <property type="nucleotide sequence ID" value="NZ_CP063304.1"/>
</dbReference>
<dbReference type="InterPro" id="IPR055130">
    <property type="entry name" value="PreP_C"/>
</dbReference>
<keyword evidence="3" id="KW-1185">Reference proteome</keyword>
<dbReference type="Gene3D" id="3.30.830.10">
    <property type="entry name" value="Metalloenzyme, LuxS/M16 peptidase-like"/>
    <property type="match status" value="4"/>
</dbReference>
<dbReference type="PANTHER" id="PTHR43016">
    <property type="entry name" value="PRESEQUENCE PROTEASE"/>
    <property type="match status" value="1"/>
</dbReference>
<dbReference type="InterPro" id="IPR007863">
    <property type="entry name" value="Peptidase_M16_C"/>
</dbReference>
<dbReference type="FunFam" id="3.30.830.10:FF:000034">
    <property type="entry name" value="presequence protease 1, chloroplastic/mitochondrial"/>
    <property type="match status" value="1"/>
</dbReference>
<protein>
    <submittedName>
        <fullName evidence="2">Insulinase family protein</fullName>
    </submittedName>
</protein>
<reference evidence="2 3" key="1">
    <citation type="submission" date="2020-10" db="EMBL/GenBank/DDBJ databases">
        <title>Blautia liquoris sp.nov., isolated from the mud in a fermentation cellar used for the production of Chinese strong-flavoured liquor.</title>
        <authorList>
            <person name="Lu L."/>
        </authorList>
    </citation>
    <scope>NUCLEOTIDE SEQUENCE [LARGE SCALE GENOMIC DNA]</scope>
    <source>
        <strain evidence="2 3">LZLJ-3</strain>
    </source>
</reference>
<dbReference type="AlphaFoldDB" id="A0A7M2RGH1"/>
<dbReference type="KEGG" id="bliq:INP51_14280"/>
<dbReference type="InterPro" id="IPR011765">
    <property type="entry name" value="Pept_M16_N"/>
</dbReference>
<dbReference type="Pfam" id="PF05193">
    <property type="entry name" value="Peptidase_M16_C"/>
    <property type="match status" value="1"/>
</dbReference>
<gene>
    <name evidence="2" type="ORF">INP51_14280</name>
</gene>
<feature type="domain" description="Peptidase M16C associated" evidence="1">
    <location>
        <begin position="458"/>
        <end position="708"/>
    </location>
</feature>
<dbReference type="GO" id="GO:0046872">
    <property type="term" value="F:metal ion binding"/>
    <property type="evidence" value="ECO:0007669"/>
    <property type="project" value="InterPro"/>
</dbReference>
<dbReference type="EMBL" id="CP063304">
    <property type="protein sequence ID" value="QOV19104.1"/>
    <property type="molecule type" value="Genomic_DNA"/>
</dbReference>
<proteinExistence type="predicted"/>
<accession>A0A7M2RGH1</accession>
<dbReference type="GO" id="GO:0004222">
    <property type="term" value="F:metalloendopeptidase activity"/>
    <property type="evidence" value="ECO:0007669"/>
    <property type="project" value="TreeGrafter"/>
</dbReference>
<evidence type="ECO:0000313" key="3">
    <source>
        <dbReference type="Proteomes" id="UP000593601"/>
    </source>
</evidence>
<dbReference type="Pfam" id="PF08367">
    <property type="entry name" value="M16C_assoc"/>
    <property type="match status" value="1"/>
</dbReference>
<dbReference type="SUPFAM" id="SSF63411">
    <property type="entry name" value="LuxS/MPP-like metallohydrolase"/>
    <property type="match status" value="4"/>
</dbReference>
<organism evidence="2 3">
    <name type="scientific">Blautia liquoris</name>
    <dbReference type="NCBI Taxonomy" id="2779518"/>
    <lineage>
        <taxon>Bacteria</taxon>
        <taxon>Bacillati</taxon>
        <taxon>Bacillota</taxon>
        <taxon>Clostridia</taxon>
        <taxon>Lachnospirales</taxon>
        <taxon>Lachnospiraceae</taxon>
        <taxon>Blautia</taxon>
    </lineage>
</organism>
<dbReference type="PANTHER" id="PTHR43016:SF13">
    <property type="entry name" value="PRESEQUENCE PROTEASE, MITOCHONDRIAL"/>
    <property type="match status" value="1"/>
</dbReference>
<sequence>MTEAYELLQKEEIKDIHAMGYLYRHKKSGARVMLLSNDDENKVFNIAFRTPPANSTGVAHIIEHTVLCGSRKFPLKDPFVELVKGSLNTFLNAMTYPDKTMFPVASCNDTDFQNLMDVYLDAVFYPNIYKNENIFKQEGWHYHLEKEADPVTYNGVVYNEMKGAFSSAEEVLGRQILNSLFPDTAYGVESGGDPKVIPSLDYEEFLDFHRKYYHPSNSYIYLYGNMNMKEKLEWLDKEYLSDFEAISVDSKIAYQKPFDKRREICASYPILDQEDDKNNTYLSESMVVGDELDLKLNIAFAVLEYALLDAPGAPVKQALLDAQIGKDVDGSYSDGILQPYFEITARNANVSDKERFLQVIHDTLQGIADQGVDKKAILAGINYLEFRFREADYASFPKGLMYGITVFDSWLYDDTKPFLHLKQLDVFDELKKDAYSGYFENLIRKYLISNPHSSVITLVPQKGLADEEDKKTKEKLAKYKAGLKDAEIAKLVQDTKSLNEYQESADSEENKQRIPLLKRTDIDRKSVRLYNEQHRQEDTTILHHKICTNGITYAALLFDTKNVPDELIPYMGILKSVLGYVSTRNYSYSELFNEINANTGGIYCSTQVFQQPKFNLGCTRMFGVRMKCLNDKVNFAFDMIKEILTTSKIDDEKRLREILGSMKANLQQSIPGAGHSSAVLRASSYFSPSAYFQEQVGGIAFYELVERLDKNFDEMKSDLVTKLQTLMRYIFRPENLFVSITCDGKAFEGTKERVAAVKEYLCHDQLAKGCINYRLEQKNEAFITSGQVQYVASCGNFKEAGYEYTGALRILKMILDYDYLWANLRVKGGAYGCMSGFKRNGESYVVSYRDPHLEKTLKVYRGIKDYLEKFSCPERDMTKYIIGTISALDTPMNPSAKGELSLNAYFGGLTEDDFQKEREEILDAGCEDIRKLSKIVDAVIAQNNICVIGTSAKIEEDREYFKEVKKL</sequence>
<name>A0A7M2RGH1_9FIRM</name>
<dbReference type="Pfam" id="PF22516">
    <property type="entry name" value="PreP_C"/>
    <property type="match status" value="1"/>
</dbReference>